<dbReference type="SUPFAM" id="SSF57845">
    <property type="entry name" value="B-box zinc-binding domain"/>
    <property type="match status" value="1"/>
</dbReference>
<evidence type="ECO:0000256" key="2">
    <source>
        <dbReference type="ARBA" id="ARBA00022771"/>
    </source>
</evidence>
<keyword evidence="4" id="KW-0175">Coiled coil</keyword>
<dbReference type="InterPro" id="IPR050143">
    <property type="entry name" value="TRIM/RBCC"/>
</dbReference>
<evidence type="ECO:0000256" key="1">
    <source>
        <dbReference type="ARBA" id="ARBA00022723"/>
    </source>
</evidence>
<accession>K7F9S0</accession>
<name>K7F9S0_PELSI</name>
<dbReference type="GO" id="GO:0008270">
    <property type="term" value="F:zinc ion binding"/>
    <property type="evidence" value="ECO:0007669"/>
    <property type="project" value="UniProtKB-KW"/>
</dbReference>
<protein>
    <recommendedName>
        <fullName evidence="5">B box-type domain-containing protein</fullName>
    </recommendedName>
</protein>
<evidence type="ECO:0000256" key="3">
    <source>
        <dbReference type="ARBA" id="ARBA00022833"/>
    </source>
</evidence>
<dbReference type="PANTHER" id="PTHR24103">
    <property type="entry name" value="E3 UBIQUITIN-PROTEIN LIGASE TRIM"/>
    <property type="match status" value="1"/>
</dbReference>
<dbReference type="OMA" id="GHTSQEN"/>
<organism evidence="6 7">
    <name type="scientific">Pelodiscus sinensis</name>
    <name type="common">Chinese softshell turtle</name>
    <name type="synonym">Trionyx sinensis</name>
    <dbReference type="NCBI Taxonomy" id="13735"/>
    <lineage>
        <taxon>Eukaryota</taxon>
        <taxon>Metazoa</taxon>
        <taxon>Chordata</taxon>
        <taxon>Craniata</taxon>
        <taxon>Vertebrata</taxon>
        <taxon>Euteleostomi</taxon>
        <taxon>Archelosauria</taxon>
        <taxon>Testudinata</taxon>
        <taxon>Testudines</taxon>
        <taxon>Cryptodira</taxon>
        <taxon>Trionychia</taxon>
        <taxon>Trionychidae</taxon>
        <taxon>Pelodiscus</taxon>
    </lineage>
</organism>
<evidence type="ECO:0000259" key="5">
    <source>
        <dbReference type="SMART" id="SM00336"/>
    </source>
</evidence>
<keyword evidence="7" id="KW-1185">Reference proteome</keyword>
<dbReference type="Pfam" id="PF00643">
    <property type="entry name" value="zf-B_box"/>
    <property type="match status" value="1"/>
</dbReference>
<feature type="coiled-coil region" evidence="4">
    <location>
        <begin position="116"/>
        <end position="194"/>
    </location>
</feature>
<reference evidence="7" key="2">
    <citation type="journal article" date="2013" name="Nat. Genet.">
        <title>The draft genomes of soft-shell turtle and green sea turtle yield insights into the development and evolution of the turtle-specific body plan.</title>
        <authorList>
            <person name="Wang Z."/>
            <person name="Pascual-Anaya J."/>
            <person name="Zadissa A."/>
            <person name="Li W."/>
            <person name="Niimura Y."/>
            <person name="Huang Z."/>
            <person name="Li C."/>
            <person name="White S."/>
            <person name="Xiong Z."/>
            <person name="Fang D."/>
            <person name="Wang B."/>
            <person name="Ming Y."/>
            <person name="Chen Y."/>
            <person name="Zheng Y."/>
            <person name="Kuraku S."/>
            <person name="Pignatelli M."/>
            <person name="Herrero J."/>
            <person name="Beal K."/>
            <person name="Nozawa M."/>
            <person name="Li Q."/>
            <person name="Wang J."/>
            <person name="Zhang H."/>
            <person name="Yu L."/>
            <person name="Shigenobu S."/>
            <person name="Wang J."/>
            <person name="Liu J."/>
            <person name="Flicek P."/>
            <person name="Searle S."/>
            <person name="Wang J."/>
            <person name="Kuratani S."/>
            <person name="Yin Y."/>
            <person name="Aken B."/>
            <person name="Zhang G."/>
            <person name="Irie N."/>
        </authorList>
    </citation>
    <scope>NUCLEOTIDE SEQUENCE [LARGE SCALE GENOMIC DNA]</scope>
    <source>
        <strain evidence="7">Daiwa-1</strain>
    </source>
</reference>
<dbReference type="eggNOG" id="KOG2177">
    <property type="taxonomic scope" value="Eukaryota"/>
</dbReference>
<dbReference type="Proteomes" id="UP000007267">
    <property type="component" value="Unassembled WGS sequence"/>
</dbReference>
<reference evidence="7" key="1">
    <citation type="submission" date="2011-10" db="EMBL/GenBank/DDBJ databases">
        <authorList>
            <consortium name="Soft-shell Turtle Genome Consortium"/>
        </authorList>
    </citation>
    <scope>NUCLEOTIDE SEQUENCE [LARGE SCALE GENOMIC DNA]</scope>
    <source>
        <strain evidence="7">Daiwa-1</strain>
    </source>
</reference>
<dbReference type="SMART" id="SM00336">
    <property type="entry name" value="BBOX"/>
    <property type="match status" value="1"/>
</dbReference>
<dbReference type="Gene3D" id="3.30.40.10">
    <property type="entry name" value="Zinc/RING finger domain, C3HC4 (zinc finger)"/>
    <property type="match status" value="1"/>
</dbReference>
<sequence>MALESPMQSFWEEVTCPVCLEDFTAPVTLECEHNFRQAPLSPQCRGTEQQGPLQPNQQLVKVVELAKQLSFQAAKRARWDGMCEEHQEAMKLFCEEDQTPICVAYDRSQAHMVVPLQEASQEYKEKLEAHLKALREEREKLLRRKTTAERKSQEYLKWIQVESQMIVAEFHQLRQFLEEHELRLLTQLEKLDEEIGRFQADTFRKLSMQISSLSEWIGELEEMCQKPASEFLQDIRSTLSRCETGEFQLPEEISPELEEQVSSFSQKTIALSETLREF</sequence>
<keyword evidence="2" id="KW-0863">Zinc-finger</keyword>
<reference evidence="6" key="3">
    <citation type="submission" date="2025-08" db="UniProtKB">
        <authorList>
            <consortium name="Ensembl"/>
        </authorList>
    </citation>
    <scope>IDENTIFICATION</scope>
</reference>
<dbReference type="AlphaFoldDB" id="K7F9S0"/>
<feature type="domain" description="B box-type" evidence="5">
    <location>
        <begin position="78"/>
        <end position="116"/>
    </location>
</feature>
<dbReference type="GeneTree" id="ENSGT01030000234669"/>
<proteinExistence type="predicted"/>
<evidence type="ECO:0000313" key="7">
    <source>
        <dbReference type="Proteomes" id="UP000007267"/>
    </source>
</evidence>
<keyword evidence="1" id="KW-0479">Metal-binding</keyword>
<dbReference type="InterPro" id="IPR000315">
    <property type="entry name" value="Znf_B-box"/>
</dbReference>
<evidence type="ECO:0000256" key="4">
    <source>
        <dbReference type="SAM" id="Coils"/>
    </source>
</evidence>
<dbReference type="Gene3D" id="3.30.160.60">
    <property type="entry name" value="Classic Zinc Finger"/>
    <property type="match status" value="1"/>
</dbReference>
<keyword evidence="3" id="KW-0862">Zinc</keyword>
<dbReference type="EMBL" id="AGCU01031925">
    <property type="status" value="NOT_ANNOTATED_CDS"/>
    <property type="molecule type" value="Genomic_DNA"/>
</dbReference>
<dbReference type="HOGENOM" id="CLU_013137_6_1_1"/>
<dbReference type="SUPFAM" id="SSF57850">
    <property type="entry name" value="RING/U-box"/>
    <property type="match status" value="1"/>
</dbReference>
<dbReference type="Ensembl" id="ENSPSIT00000004807.1">
    <property type="protein sequence ID" value="ENSPSIP00000004780.1"/>
    <property type="gene ID" value="ENSPSIG00000004474.1"/>
</dbReference>
<evidence type="ECO:0000313" key="6">
    <source>
        <dbReference type="Ensembl" id="ENSPSIP00000004780.1"/>
    </source>
</evidence>
<reference evidence="6" key="4">
    <citation type="submission" date="2025-09" db="UniProtKB">
        <authorList>
            <consortium name="Ensembl"/>
        </authorList>
    </citation>
    <scope>IDENTIFICATION</scope>
</reference>
<dbReference type="InterPro" id="IPR013083">
    <property type="entry name" value="Znf_RING/FYVE/PHD"/>
</dbReference>